<dbReference type="GO" id="GO:0000156">
    <property type="term" value="F:phosphorelay response regulator activity"/>
    <property type="evidence" value="ECO:0007669"/>
    <property type="project" value="InterPro"/>
</dbReference>
<name>A0A1G7IMV4_9SPHN</name>
<dbReference type="PANTHER" id="PTHR42872">
    <property type="entry name" value="PROTEIN-GLUTAMATE METHYLESTERASE/PROTEIN-GLUTAMINE GLUTAMINASE"/>
    <property type="match status" value="1"/>
</dbReference>
<dbReference type="SMART" id="SM00448">
    <property type="entry name" value="REC"/>
    <property type="match status" value="1"/>
</dbReference>
<dbReference type="Proteomes" id="UP000323502">
    <property type="component" value="Unassembled WGS sequence"/>
</dbReference>
<sequence>MASDPILSSAEPPTRVLVVDDSAVARAVIGRLLEAHPAFQVAGSVPHAAAARAFLATNRVDVILLDLEMPGVDGLTALPDLLVAGQGARVLIVSSAATEGAVATVQALALGAADTLVKPHSHALSGRFAEMLIERLIGLRQRTVQPMPRIAAAAPVTPRAGRADAYDIVAIGASTGGIHALSHVLRALPASFHLPVLVTQHLPASFIPYFAAQLSVLAGRPCDVAVDRMRIRPGRLIVAPGDAHINCVSLGEGGMAIRLSDEPVASGCMPSVDPMLHSLAAVYGERAMAVVLSGMGRDGAEGAGAVRGAGGAVVVQDRASSVVWGMPGAVANHGGADAVLPPEAIGALIASRRRP</sequence>
<gene>
    <name evidence="10" type="primary">cheB</name>
    <name evidence="10" type="ORF">GQR91_11100</name>
    <name evidence="11" type="ORF">SAMN05216557_102313</name>
</gene>
<dbReference type="SUPFAM" id="SSF52738">
    <property type="entry name" value="Methylesterase CheB, C-terminal domain"/>
    <property type="match status" value="1"/>
</dbReference>
<dbReference type="PANTHER" id="PTHR42872:SF6">
    <property type="entry name" value="PROTEIN-GLUTAMATE METHYLESTERASE_PROTEIN-GLUTAMINE GLUTAMINASE"/>
    <property type="match status" value="1"/>
</dbReference>
<dbReference type="InterPro" id="IPR000673">
    <property type="entry name" value="Sig_transdc_resp-reg_Me-estase"/>
</dbReference>
<dbReference type="RefSeq" id="WP_149681714.1">
    <property type="nucleotide sequence ID" value="NZ_FNBI01000002.1"/>
</dbReference>
<dbReference type="Proteomes" id="UP000436801">
    <property type="component" value="Unassembled WGS sequence"/>
</dbReference>
<dbReference type="PROSITE" id="PS50122">
    <property type="entry name" value="CHEB"/>
    <property type="match status" value="1"/>
</dbReference>
<evidence type="ECO:0000313" key="12">
    <source>
        <dbReference type="Proteomes" id="UP000323502"/>
    </source>
</evidence>
<keyword evidence="2 6" id="KW-0145">Chemotaxis</keyword>
<evidence type="ECO:0000313" key="10">
    <source>
        <dbReference type="EMBL" id="MWC44193.1"/>
    </source>
</evidence>
<dbReference type="EC" id="3.1.1.61" evidence="4"/>
<evidence type="ECO:0000313" key="13">
    <source>
        <dbReference type="Proteomes" id="UP000436801"/>
    </source>
</evidence>
<proteinExistence type="predicted"/>
<keyword evidence="10" id="KW-0489">Methyltransferase</keyword>
<dbReference type="InterPro" id="IPR011006">
    <property type="entry name" value="CheY-like_superfamily"/>
</dbReference>
<reference evidence="11 12" key="1">
    <citation type="submission" date="2016-10" db="EMBL/GenBank/DDBJ databases">
        <authorList>
            <person name="Varghese N."/>
            <person name="Submissions S."/>
        </authorList>
    </citation>
    <scope>NUCLEOTIDE SEQUENCE [LARGE SCALE GENOMIC DNA]</scope>
    <source>
        <strain evidence="11 12">S7-754</strain>
    </source>
</reference>
<feature type="domain" description="CheB-type methylesterase" evidence="9">
    <location>
        <begin position="158"/>
        <end position="355"/>
    </location>
</feature>
<dbReference type="PIRSF" id="PIRSF000876">
    <property type="entry name" value="RR_chemtxs_CheB"/>
    <property type="match status" value="1"/>
</dbReference>
<keyword evidence="12" id="KW-1185">Reference proteome</keyword>
<dbReference type="AlphaFoldDB" id="A0A1G7IMV4"/>
<dbReference type="Gene3D" id="3.40.50.2300">
    <property type="match status" value="1"/>
</dbReference>
<dbReference type="Gene3D" id="3.40.50.180">
    <property type="entry name" value="Methylesterase CheB, C-terminal domain"/>
    <property type="match status" value="1"/>
</dbReference>
<evidence type="ECO:0000256" key="7">
    <source>
        <dbReference type="PROSITE-ProRule" id="PRU00169"/>
    </source>
</evidence>
<dbReference type="GO" id="GO:0008168">
    <property type="term" value="F:methyltransferase activity"/>
    <property type="evidence" value="ECO:0007669"/>
    <property type="project" value="UniProtKB-KW"/>
</dbReference>
<dbReference type="OrthoDB" id="9793421at2"/>
<organism evidence="11 12">
    <name type="scientific">Sphingomonas carotinifaciens</name>
    <dbReference type="NCBI Taxonomy" id="1166323"/>
    <lineage>
        <taxon>Bacteria</taxon>
        <taxon>Pseudomonadati</taxon>
        <taxon>Pseudomonadota</taxon>
        <taxon>Alphaproteobacteria</taxon>
        <taxon>Sphingomonadales</taxon>
        <taxon>Sphingomonadaceae</taxon>
        <taxon>Sphingomonas</taxon>
    </lineage>
</organism>
<evidence type="ECO:0000256" key="2">
    <source>
        <dbReference type="ARBA" id="ARBA00022500"/>
    </source>
</evidence>
<dbReference type="PROSITE" id="PS50110">
    <property type="entry name" value="RESPONSE_REGULATORY"/>
    <property type="match status" value="1"/>
</dbReference>
<comment type="catalytic activity">
    <reaction evidence="5">
        <text>[protein]-L-glutamate 5-O-methyl ester + H2O = L-glutamyl-[protein] + methanol + H(+)</text>
        <dbReference type="Rhea" id="RHEA:23236"/>
        <dbReference type="Rhea" id="RHEA-COMP:10208"/>
        <dbReference type="Rhea" id="RHEA-COMP:10311"/>
        <dbReference type="ChEBI" id="CHEBI:15377"/>
        <dbReference type="ChEBI" id="CHEBI:15378"/>
        <dbReference type="ChEBI" id="CHEBI:17790"/>
        <dbReference type="ChEBI" id="CHEBI:29973"/>
        <dbReference type="ChEBI" id="CHEBI:82795"/>
        <dbReference type="EC" id="3.1.1.61"/>
    </reaction>
</comment>
<evidence type="ECO:0000256" key="1">
    <source>
        <dbReference type="ARBA" id="ARBA00022490"/>
    </source>
</evidence>
<dbReference type="InterPro" id="IPR001789">
    <property type="entry name" value="Sig_transdc_resp-reg_receiver"/>
</dbReference>
<evidence type="ECO:0000259" key="8">
    <source>
        <dbReference type="PROSITE" id="PS50110"/>
    </source>
</evidence>
<dbReference type="InterPro" id="IPR035909">
    <property type="entry name" value="CheB_C"/>
</dbReference>
<feature type="active site" evidence="6">
    <location>
        <position position="298"/>
    </location>
</feature>
<dbReference type="CDD" id="cd17541">
    <property type="entry name" value="REC_CheB-like"/>
    <property type="match status" value="1"/>
</dbReference>
<dbReference type="EMBL" id="FNBI01000002">
    <property type="protein sequence ID" value="SDF14072.1"/>
    <property type="molecule type" value="Genomic_DNA"/>
</dbReference>
<accession>A0A1G7IMV4</accession>
<evidence type="ECO:0000256" key="6">
    <source>
        <dbReference type="PROSITE-ProRule" id="PRU00050"/>
    </source>
</evidence>
<keyword evidence="1" id="KW-0963">Cytoplasm</keyword>
<feature type="domain" description="Response regulatory" evidence="8">
    <location>
        <begin position="15"/>
        <end position="133"/>
    </location>
</feature>
<evidence type="ECO:0000259" key="9">
    <source>
        <dbReference type="PROSITE" id="PS50122"/>
    </source>
</evidence>
<dbReference type="Pfam" id="PF00072">
    <property type="entry name" value="Response_reg"/>
    <property type="match status" value="1"/>
</dbReference>
<protein>
    <recommendedName>
        <fullName evidence="4">protein-glutamate methylesterase</fullName>
        <ecNumber evidence="4">3.1.1.61</ecNumber>
    </recommendedName>
</protein>
<dbReference type="GO" id="GO:0032259">
    <property type="term" value="P:methylation"/>
    <property type="evidence" value="ECO:0007669"/>
    <property type="project" value="UniProtKB-KW"/>
</dbReference>
<dbReference type="NCBIfam" id="NF001965">
    <property type="entry name" value="PRK00742.1"/>
    <property type="match status" value="1"/>
</dbReference>
<dbReference type="GO" id="GO:0005737">
    <property type="term" value="C:cytoplasm"/>
    <property type="evidence" value="ECO:0007669"/>
    <property type="project" value="InterPro"/>
</dbReference>
<evidence type="ECO:0000256" key="4">
    <source>
        <dbReference type="ARBA" id="ARBA00039140"/>
    </source>
</evidence>
<dbReference type="Pfam" id="PF01339">
    <property type="entry name" value="CheB_methylest"/>
    <property type="match status" value="1"/>
</dbReference>
<feature type="modified residue" description="4-aspartylphosphate" evidence="7">
    <location>
        <position position="66"/>
    </location>
</feature>
<evidence type="ECO:0000313" key="11">
    <source>
        <dbReference type="EMBL" id="SDF14072.1"/>
    </source>
</evidence>
<dbReference type="GO" id="GO:0008984">
    <property type="term" value="F:protein-glutamate methylesterase activity"/>
    <property type="evidence" value="ECO:0007669"/>
    <property type="project" value="UniProtKB-EC"/>
</dbReference>
<dbReference type="CDD" id="cd16432">
    <property type="entry name" value="CheB_Rec"/>
    <property type="match status" value="1"/>
</dbReference>
<evidence type="ECO:0000256" key="5">
    <source>
        <dbReference type="ARBA" id="ARBA00048267"/>
    </source>
</evidence>
<feature type="active site" evidence="6">
    <location>
        <position position="201"/>
    </location>
</feature>
<dbReference type="SUPFAM" id="SSF52172">
    <property type="entry name" value="CheY-like"/>
    <property type="match status" value="1"/>
</dbReference>
<evidence type="ECO:0000256" key="3">
    <source>
        <dbReference type="ARBA" id="ARBA00022801"/>
    </source>
</evidence>
<keyword evidence="10" id="KW-0808">Transferase</keyword>
<dbReference type="InterPro" id="IPR008248">
    <property type="entry name" value="CheB-like"/>
</dbReference>
<feature type="active site" evidence="6">
    <location>
        <position position="174"/>
    </location>
</feature>
<dbReference type="GO" id="GO:0006935">
    <property type="term" value="P:chemotaxis"/>
    <property type="evidence" value="ECO:0007669"/>
    <property type="project" value="UniProtKB-UniRule"/>
</dbReference>
<keyword evidence="3 6" id="KW-0378">Hydrolase</keyword>
<keyword evidence="7" id="KW-0597">Phosphoprotein</keyword>
<reference evidence="10 13" key="2">
    <citation type="submission" date="2019-12" db="EMBL/GenBank/DDBJ databases">
        <authorList>
            <person name="Zheng J."/>
        </authorList>
    </citation>
    <scope>NUCLEOTIDE SEQUENCE [LARGE SCALE GENOMIC DNA]</scope>
    <source>
        <strain evidence="10 13">DSM 27347</strain>
    </source>
</reference>
<dbReference type="EMBL" id="WSUT01000005">
    <property type="protein sequence ID" value="MWC44193.1"/>
    <property type="molecule type" value="Genomic_DNA"/>
</dbReference>